<dbReference type="AlphaFoldDB" id="A0AAV9G0Y1"/>
<feature type="region of interest" description="Disordered" evidence="1">
    <location>
        <begin position="1"/>
        <end position="26"/>
    </location>
</feature>
<accession>A0AAV9G0Y1</accession>
<dbReference type="Gene3D" id="3.30.420.40">
    <property type="match status" value="1"/>
</dbReference>
<comment type="caution">
    <text evidence="2">The sequence shown here is derived from an EMBL/GenBank/DDBJ whole genome shotgun (WGS) entry which is preliminary data.</text>
</comment>
<feature type="compositionally biased region" description="Polar residues" evidence="1">
    <location>
        <begin position="1"/>
        <end position="10"/>
    </location>
</feature>
<dbReference type="SUPFAM" id="SSF53067">
    <property type="entry name" value="Actin-like ATPase domain"/>
    <property type="match status" value="2"/>
</dbReference>
<gene>
    <name evidence="2" type="ORF">QBC34DRAFT_23733</name>
</gene>
<reference evidence="2" key="1">
    <citation type="journal article" date="2023" name="Mol. Phylogenet. Evol.">
        <title>Genome-scale phylogeny and comparative genomics of the fungal order Sordariales.</title>
        <authorList>
            <person name="Hensen N."/>
            <person name="Bonometti L."/>
            <person name="Westerberg I."/>
            <person name="Brannstrom I.O."/>
            <person name="Guillou S."/>
            <person name="Cros-Aarteil S."/>
            <person name="Calhoun S."/>
            <person name="Haridas S."/>
            <person name="Kuo A."/>
            <person name="Mondo S."/>
            <person name="Pangilinan J."/>
            <person name="Riley R."/>
            <person name="LaButti K."/>
            <person name="Andreopoulos B."/>
            <person name="Lipzen A."/>
            <person name="Chen C."/>
            <person name="Yan M."/>
            <person name="Daum C."/>
            <person name="Ng V."/>
            <person name="Clum A."/>
            <person name="Steindorff A."/>
            <person name="Ohm R.A."/>
            <person name="Martin F."/>
            <person name="Silar P."/>
            <person name="Natvig D.O."/>
            <person name="Lalanne C."/>
            <person name="Gautier V."/>
            <person name="Ament-Velasquez S.L."/>
            <person name="Kruys A."/>
            <person name="Hutchinson M.I."/>
            <person name="Powell A.J."/>
            <person name="Barry K."/>
            <person name="Miller A.N."/>
            <person name="Grigoriev I.V."/>
            <person name="Debuchy R."/>
            <person name="Gladieux P."/>
            <person name="Hiltunen Thoren M."/>
            <person name="Johannesson H."/>
        </authorList>
    </citation>
    <scope>NUCLEOTIDE SEQUENCE</scope>
    <source>
        <strain evidence="2">PSN243</strain>
    </source>
</reference>
<evidence type="ECO:0000313" key="2">
    <source>
        <dbReference type="EMBL" id="KAK4442553.1"/>
    </source>
</evidence>
<name>A0AAV9G0Y1_9PEZI</name>
<keyword evidence="3" id="KW-1185">Reference proteome</keyword>
<sequence>MSFSRASTVTLGHGSGPTRDRANALDRTEPEYIPDRLLDSVDDSAPQKRLIVAVDFGTTFSAVAYAALEEGEDASDLDPSRIHTVQNHPDDTNVSGLDDQMRSEVPTEVIYPLDRHFRKKAGLYAGGNDIRMDDEADPETPFGDAPFGMHGGLAAFGNHSMYDADPMSIEEETTTFRWGYEAHEAWGRSAAHTDPNSKPLARFKLLLDSTERTEAIRMRLNETLTELKRRKVIKHPLDVIVDFLTCLLRHAKTEIQNAGYDESYKREMVMCVPAIWTQKACRDMQSAMAKAMMLAGFPGVDAEDNIIENLFIVSEPEAAAAFVLEEERGISPGDTFLLLDAGGGTVDANTYTVSTATPLRLTREVVDPGGGLHGSSYINQGFRTLLEDLLADETYLNTEESTIQSCIEKIIINEFEYRVKRTFDCYKASENPKLFKFFDIPGLRANPEKGFRRGSVRIRLYKIVEIFSEHLEGIARIMEEQMLAALEKEVKVEKVILIGGFAGSISLHRFLREHLEQFCASRNLPVPALLPPLTEYGSTPQHTATAVARGAVLRALNKENGPRRQARTSYGIWRSEEYGAFPEHAEAKKSYDKHDGLEYAAGTIDWVLKLGQEVPSVWRSPSFLCNHTFDCFPRRPLICKELLYASDHATESHYQLHHPKNAGAELIGEIIVDFTFLRTSGRIRPVDGGTDATGKRKGKRHYKVTYTMVIRVVDRDLQCYAVYDGRIMTKCKINIASAFRPGVK</sequence>
<dbReference type="PANTHER" id="PTHR42749:SF8">
    <property type="entry name" value="HSP70 FAMILY PROTEIN (AFU_ORTHOLOGUE AFUA_3G13740)"/>
    <property type="match status" value="1"/>
</dbReference>
<proteinExistence type="predicted"/>
<evidence type="ECO:0000313" key="3">
    <source>
        <dbReference type="Proteomes" id="UP001321760"/>
    </source>
</evidence>
<dbReference type="CDD" id="cd10170">
    <property type="entry name" value="ASKHA_NBD_HSP70"/>
    <property type="match status" value="1"/>
</dbReference>
<dbReference type="EMBL" id="MU866012">
    <property type="protein sequence ID" value="KAK4442553.1"/>
    <property type="molecule type" value="Genomic_DNA"/>
</dbReference>
<reference evidence="2" key="2">
    <citation type="submission" date="2023-05" db="EMBL/GenBank/DDBJ databases">
        <authorList>
            <consortium name="Lawrence Berkeley National Laboratory"/>
            <person name="Steindorff A."/>
            <person name="Hensen N."/>
            <person name="Bonometti L."/>
            <person name="Westerberg I."/>
            <person name="Brannstrom I.O."/>
            <person name="Guillou S."/>
            <person name="Cros-Aarteil S."/>
            <person name="Calhoun S."/>
            <person name="Haridas S."/>
            <person name="Kuo A."/>
            <person name="Mondo S."/>
            <person name="Pangilinan J."/>
            <person name="Riley R."/>
            <person name="Labutti K."/>
            <person name="Andreopoulos B."/>
            <person name="Lipzen A."/>
            <person name="Chen C."/>
            <person name="Yanf M."/>
            <person name="Daum C."/>
            <person name="Ng V."/>
            <person name="Clum A."/>
            <person name="Ohm R."/>
            <person name="Martin F."/>
            <person name="Silar P."/>
            <person name="Natvig D."/>
            <person name="Lalanne C."/>
            <person name="Gautier V."/>
            <person name="Ament-Velasquez S.L."/>
            <person name="Kruys A."/>
            <person name="Hutchinson M.I."/>
            <person name="Powell A.J."/>
            <person name="Barry K."/>
            <person name="Miller A.N."/>
            <person name="Grigoriev I.V."/>
            <person name="Debuchy R."/>
            <person name="Gladieux P."/>
            <person name="Thoren M.H."/>
            <person name="Johannesson H."/>
        </authorList>
    </citation>
    <scope>NUCLEOTIDE SEQUENCE</scope>
    <source>
        <strain evidence="2">PSN243</strain>
    </source>
</reference>
<protein>
    <submittedName>
        <fullName evidence="2">Uncharacterized protein</fullName>
    </submittedName>
</protein>
<dbReference type="Proteomes" id="UP001321760">
    <property type="component" value="Unassembled WGS sequence"/>
</dbReference>
<organism evidence="2 3">
    <name type="scientific">Podospora aff. communis PSN243</name>
    <dbReference type="NCBI Taxonomy" id="3040156"/>
    <lineage>
        <taxon>Eukaryota</taxon>
        <taxon>Fungi</taxon>
        <taxon>Dikarya</taxon>
        <taxon>Ascomycota</taxon>
        <taxon>Pezizomycotina</taxon>
        <taxon>Sordariomycetes</taxon>
        <taxon>Sordariomycetidae</taxon>
        <taxon>Sordariales</taxon>
        <taxon>Podosporaceae</taxon>
        <taxon>Podospora</taxon>
    </lineage>
</organism>
<dbReference type="PANTHER" id="PTHR42749">
    <property type="entry name" value="CELL SHAPE-DETERMINING PROTEIN MREB"/>
    <property type="match status" value="1"/>
</dbReference>
<dbReference type="InterPro" id="IPR043129">
    <property type="entry name" value="ATPase_NBD"/>
</dbReference>
<evidence type="ECO:0000256" key="1">
    <source>
        <dbReference type="SAM" id="MobiDB-lite"/>
    </source>
</evidence>